<dbReference type="EMBL" id="JBEPME010000004">
    <property type="protein sequence ID" value="MET3658110.1"/>
    <property type="molecule type" value="Genomic_DNA"/>
</dbReference>
<dbReference type="Proteomes" id="UP001549104">
    <property type="component" value="Unassembled WGS sequence"/>
</dbReference>
<dbReference type="EC" id="2.2.1.9" evidence="7"/>
<dbReference type="NCBIfam" id="TIGR00173">
    <property type="entry name" value="menD"/>
    <property type="match status" value="1"/>
</dbReference>
<organism evidence="11 12">
    <name type="scientific">Sporosarcina psychrophila</name>
    <name type="common">Bacillus psychrophilus</name>
    <dbReference type="NCBI Taxonomy" id="1476"/>
    <lineage>
        <taxon>Bacteria</taxon>
        <taxon>Bacillati</taxon>
        <taxon>Bacillota</taxon>
        <taxon>Bacilli</taxon>
        <taxon>Bacillales</taxon>
        <taxon>Caryophanaceae</taxon>
        <taxon>Sporosarcina</taxon>
    </lineage>
</organism>
<feature type="domain" description="Thiamine pyrophosphate enzyme TPP-binding" evidence="8">
    <location>
        <begin position="430"/>
        <end position="539"/>
    </location>
</feature>
<dbReference type="Gene3D" id="3.40.50.970">
    <property type="match status" value="2"/>
</dbReference>
<evidence type="ECO:0000256" key="5">
    <source>
        <dbReference type="ARBA" id="ARBA00023052"/>
    </source>
</evidence>
<dbReference type="InterPro" id="IPR012001">
    <property type="entry name" value="Thiamin_PyroP_enz_TPP-bd_dom"/>
</dbReference>
<evidence type="ECO:0000256" key="6">
    <source>
        <dbReference type="ARBA" id="ARBA00023211"/>
    </source>
</evidence>
<proteinExistence type="inferred from homology"/>
<keyword evidence="6 7" id="KW-0464">Manganese</keyword>
<keyword evidence="3 7" id="KW-0479">Metal-binding</keyword>
<comment type="pathway">
    <text evidence="7">Quinol/quinone metabolism; menaquinone biosynthesis.</text>
</comment>
<comment type="caution">
    <text evidence="11">The sequence shown here is derived from an EMBL/GenBank/DDBJ whole genome shotgun (WGS) entry which is preliminary data.</text>
</comment>
<feature type="domain" description="Menaquinone biosynthesis protein MenD middle" evidence="10">
    <location>
        <begin position="214"/>
        <end position="393"/>
    </location>
</feature>
<dbReference type="PANTHER" id="PTHR42916">
    <property type="entry name" value="2-SUCCINYL-5-ENOLPYRUVYL-6-HYDROXY-3-CYCLOHEXENE-1-CARBOXYLATE SYNTHASE"/>
    <property type="match status" value="1"/>
</dbReference>
<comment type="cofactor">
    <cofactor evidence="7">
        <name>thiamine diphosphate</name>
        <dbReference type="ChEBI" id="CHEBI:58937"/>
    </cofactor>
    <text evidence="7">Binds 1 thiamine pyrophosphate per subunit.</text>
</comment>
<dbReference type="Pfam" id="PF02775">
    <property type="entry name" value="TPP_enzyme_C"/>
    <property type="match status" value="1"/>
</dbReference>
<keyword evidence="1 7" id="KW-0474">Menaquinone biosynthesis</keyword>
<dbReference type="SUPFAM" id="SSF52467">
    <property type="entry name" value="DHS-like NAD/FAD-binding domain"/>
    <property type="match status" value="1"/>
</dbReference>
<comment type="catalytic activity">
    <reaction evidence="7">
        <text>isochorismate + 2-oxoglutarate + H(+) = 5-enolpyruvoyl-6-hydroxy-2-succinyl-cyclohex-3-ene-1-carboxylate + CO2</text>
        <dbReference type="Rhea" id="RHEA:25593"/>
        <dbReference type="ChEBI" id="CHEBI:15378"/>
        <dbReference type="ChEBI" id="CHEBI:16526"/>
        <dbReference type="ChEBI" id="CHEBI:16810"/>
        <dbReference type="ChEBI" id="CHEBI:29780"/>
        <dbReference type="ChEBI" id="CHEBI:58818"/>
        <dbReference type="EC" id="2.2.1.9"/>
    </reaction>
</comment>
<evidence type="ECO:0000259" key="10">
    <source>
        <dbReference type="Pfam" id="PF16582"/>
    </source>
</evidence>
<feature type="domain" description="Thiamine pyrophosphate enzyme N-terminal TPP-binding" evidence="9">
    <location>
        <begin position="14"/>
        <end position="125"/>
    </location>
</feature>
<dbReference type="InterPro" id="IPR029035">
    <property type="entry name" value="DHS-like_NAD/FAD-binding_dom"/>
</dbReference>
<accession>A0ABV2KAJ9</accession>
<keyword evidence="4 7" id="KW-0460">Magnesium</keyword>
<comment type="cofactor">
    <cofactor evidence="7">
        <name>Mg(2+)</name>
        <dbReference type="ChEBI" id="CHEBI:18420"/>
    </cofactor>
    <cofactor evidence="7">
        <name>Mn(2+)</name>
        <dbReference type="ChEBI" id="CHEBI:29035"/>
    </cofactor>
</comment>
<name>A0ABV2KAJ9_SPOPS</name>
<comment type="similarity">
    <text evidence="7">Belongs to the TPP enzyme family. MenD subfamily.</text>
</comment>
<gene>
    <name evidence="7" type="primary">menD</name>
    <name evidence="11" type="ORF">ABIC55_003207</name>
</gene>
<dbReference type="Pfam" id="PF02776">
    <property type="entry name" value="TPP_enzyme_N"/>
    <property type="match status" value="1"/>
</dbReference>
<comment type="subunit">
    <text evidence="7">Homodimer.</text>
</comment>
<dbReference type="Gene3D" id="3.40.50.1220">
    <property type="entry name" value="TPP-binding domain"/>
    <property type="match status" value="1"/>
</dbReference>
<dbReference type="CDD" id="cd02009">
    <property type="entry name" value="TPP_SHCHC_synthase"/>
    <property type="match status" value="1"/>
</dbReference>
<dbReference type="InterPro" id="IPR029061">
    <property type="entry name" value="THDP-binding"/>
</dbReference>
<sequence>MDNRTVLTDYVRRMTAALMMADVKTVVISPGSRSTPLAYAFASTKGLDVYMQVDERSAAYFALGLAKASGNPVVLLCTSGTAASNYHPAITEAYYARIPLIVITADRPHELREVGAPQAIDQIRMYGKHVKYSVDFPLAENNPDIEDFIDRHISRALSVATTAPRGPVHLNVPFREPLLIDFNRETPKMTFKKRFKSVDSLDASTAQQISQLLATSEKGFIIAGEMPIGFDKAAFWNFAKALEWPVLCDPLSNLRTEVPEQCIALCIDHYDALLKSDAFKEKVVPDTVIRFGAQPVAKPLSLYLKKVRPATVIAVDESPEFRDSLGVVTHHIQTSFETVMKIIVDKPKTSYTELWTMANEAASAITNKYEGVAGDEGIFAKTLFEHLPTESDLVSGSSMPIRDVDTFFRKTDKDITIFANRGTNGIDGVVSTAFGIQTARKRPTWLLIGDLSFLHDVNGLIVTRFHEADLTIVIINNDGGGIFSYLPQADAGNHFEELFGTPTGLTFGHIAAMYDAQYAAIHTPEEFGMELDKAKEKPVRIIEVFTNRQANVKAHRDLWKQITDRLDRNE</sequence>
<dbReference type="InterPro" id="IPR032264">
    <property type="entry name" value="MenD_middle"/>
</dbReference>
<evidence type="ECO:0000256" key="4">
    <source>
        <dbReference type="ARBA" id="ARBA00022842"/>
    </source>
</evidence>
<dbReference type="PANTHER" id="PTHR42916:SF1">
    <property type="entry name" value="PROTEIN PHYLLO, CHLOROPLASTIC"/>
    <property type="match status" value="1"/>
</dbReference>
<keyword evidence="5 7" id="KW-0786">Thiamine pyrophosphate</keyword>
<evidence type="ECO:0000256" key="7">
    <source>
        <dbReference type="HAMAP-Rule" id="MF_01659"/>
    </source>
</evidence>
<dbReference type="RefSeq" id="WP_354313778.1">
    <property type="nucleotide sequence ID" value="NZ_JBEPME010000004.1"/>
</dbReference>
<evidence type="ECO:0000259" key="8">
    <source>
        <dbReference type="Pfam" id="PF02775"/>
    </source>
</evidence>
<evidence type="ECO:0000256" key="1">
    <source>
        <dbReference type="ARBA" id="ARBA00022428"/>
    </source>
</evidence>
<dbReference type="PIRSF" id="PIRSF004983">
    <property type="entry name" value="MenD"/>
    <property type="match status" value="1"/>
</dbReference>
<comment type="pathway">
    <text evidence="7">Quinol/quinone metabolism; 1,4-dihydroxy-2-naphthoate biosynthesis; 1,4-dihydroxy-2-naphthoate from chorismate: step 2/7.</text>
</comment>
<reference evidence="11 12" key="1">
    <citation type="submission" date="2024-06" db="EMBL/GenBank/DDBJ databases">
        <title>Sorghum-associated microbial communities from plants grown in Nebraska, USA.</title>
        <authorList>
            <person name="Schachtman D."/>
        </authorList>
    </citation>
    <scope>NUCLEOTIDE SEQUENCE [LARGE SCALE GENOMIC DNA]</scope>
    <source>
        <strain evidence="11 12">1288</strain>
    </source>
</reference>
<comment type="function">
    <text evidence="7">Catalyzes the thiamine diphosphate-dependent decarboxylation of 2-oxoglutarate and the subsequent addition of the resulting succinic semialdehyde-thiamine pyrophosphate anion to isochorismate to yield 2-succinyl-5-enolpyruvyl-6-hydroxy-3-cyclohexene-1-carboxylate (SEPHCHC).</text>
</comment>
<evidence type="ECO:0000313" key="12">
    <source>
        <dbReference type="Proteomes" id="UP001549104"/>
    </source>
</evidence>
<protein>
    <recommendedName>
        <fullName evidence="7">2-succinyl-5-enolpyruvyl-6-hydroxy-3-cyclohexene-1-carboxylate synthase</fullName>
        <shortName evidence="7">SEPHCHC synthase</shortName>
        <ecNumber evidence="7">2.2.1.9</ecNumber>
    </recommendedName>
    <alternativeName>
        <fullName evidence="7">Menaquinone biosynthesis protein MenD</fullName>
    </alternativeName>
</protein>
<dbReference type="CDD" id="cd07037">
    <property type="entry name" value="TPP_PYR_MenD"/>
    <property type="match status" value="1"/>
</dbReference>
<dbReference type="InterPro" id="IPR004433">
    <property type="entry name" value="MenaQ_synth_MenD"/>
</dbReference>
<evidence type="ECO:0000313" key="11">
    <source>
        <dbReference type="EMBL" id="MET3658110.1"/>
    </source>
</evidence>
<keyword evidence="2 7" id="KW-0808">Transferase</keyword>
<evidence type="ECO:0000256" key="3">
    <source>
        <dbReference type="ARBA" id="ARBA00022723"/>
    </source>
</evidence>
<keyword evidence="12" id="KW-1185">Reference proteome</keyword>
<dbReference type="GO" id="GO:0070204">
    <property type="term" value="F:2-succinyl-5-enolpyruvyl-6-hydroxy-3-cyclohexene-1-carboxylic-acid synthase activity"/>
    <property type="evidence" value="ECO:0007669"/>
    <property type="project" value="UniProtKB-EC"/>
</dbReference>
<dbReference type="Pfam" id="PF16582">
    <property type="entry name" value="TPP_enzyme_M_2"/>
    <property type="match status" value="1"/>
</dbReference>
<evidence type="ECO:0000256" key="2">
    <source>
        <dbReference type="ARBA" id="ARBA00022679"/>
    </source>
</evidence>
<dbReference type="InterPro" id="IPR011766">
    <property type="entry name" value="TPP_enzyme_TPP-bd"/>
</dbReference>
<evidence type="ECO:0000259" key="9">
    <source>
        <dbReference type="Pfam" id="PF02776"/>
    </source>
</evidence>
<dbReference type="HAMAP" id="MF_01659">
    <property type="entry name" value="MenD"/>
    <property type="match status" value="1"/>
</dbReference>
<dbReference type="SUPFAM" id="SSF52518">
    <property type="entry name" value="Thiamin diphosphate-binding fold (THDP-binding)"/>
    <property type="match status" value="2"/>
</dbReference>